<evidence type="ECO:0000313" key="2">
    <source>
        <dbReference type="Proteomes" id="UP000814176"/>
    </source>
</evidence>
<sequence>MAPGANILSLNDDILGIVVAWLPQRDAAKLAMTSRVVGTAARRHFLSSLQLTAPVASIRFRKFMLDEEDGYRLQCLRKLTIHDSNVLYEPPDGYTPLADVLERARNLQTLVPVTSVEEHLADPNGYILGDAIASLRDLRELDLRSVDEEGLDQPSPAYSYIIYWYVACTRNT</sequence>
<gene>
    <name evidence="1" type="ORF">C8Q71DRAFT_863903</name>
</gene>
<accession>A0ABQ8JXH9</accession>
<dbReference type="Proteomes" id="UP000814176">
    <property type="component" value="Unassembled WGS sequence"/>
</dbReference>
<name>A0ABQ8JXH9_9APHY</name>
<dbReference type="RefSeq" id="XP_047772243.1">
    <property type="nucleotide sequence ID" value="XM_047928251.1"/>
</dbReference>
<comment type="caution">
    <text evidence="1">The sequence shown here is derived from an EMBL/GenBank/DDBJ whole genome shotgun (WGS) entry which is preliminary data.</text>
</comment>
<protein>
    <recommendedName>
        <fullName evidence="3">F-box domain-containing protein</fullName>
    </recommendedName>
</protein>
<reference evidence="1 2" key="1">
    <citation type="journal article" date="2021" name="Environ. Microbiol.">
        <title>Gene family expansions and transcriptome signatures uncover fungal adaptations to wood decay.</title>
        <authorList>
            <person name="Hage H."/>
            <person name="Miyauchi S."/>
            <person name="Viragh M."/>
            <person name="Drula E."/>
            <person name="Min B."/>
            <person name="Chaduli D."/>
            <person name="Navarro D."/>
            <person name="Favel A."/>
            <person name="Norest M."/>
            <person name="Lesage-Meessen L."/>
            <person name="Balint B."/>
            <person name="Merenyi Z."/>
            <person name="de Eugenio L."/>
            <person name="Morin E."/>
            <person name="Martinez A.T."/>
            <person name="Baldrian P."/>
            <person name="Stursova M."/>
            <person name="Martinez M.J."/>
            <person name="Novotny C."/>
            <person name="Magnuson J.K."/>
            <person name="Spatafora J.W."/>
            <person name="Maurice S."/>
            <person name="Pangilinan J."/>
            <person name="Andreopoulos W."/>
            <person name="LaButti K."/>
            <person name="Hundley H."/>
            <person name="Na H."/>
            <person name="Kuo A."/>
            <person name="Barry K."/>
            <person name="Lipzen A."/>
            <person name="Henrissat B."/>
            <person name="Riley R."/>
            <person name="Ahrendt S."/>
            <person name="Nagy L.G."/>
            <person name="Grigoriev I.V."/>
            <person name="Martin F."/>
            <person name="Rosso M.N."/>
        </authorList>
    </citation>
    <scope>NUCLEOTIDE SEQUENCE [LARGE SCALE GENOMIC DNA]</scope>
    <source>
        <strain evidence="1 2">CIRM-BRFM 1785</strain>
    </source>
</reference>
<dbReference type="EMBL" id="JADCUA010000065">
    <property type="protein sequence ID" value="KAH9828560.1"/>
    <property type="molecule type" value="Genomic_DNA"/>
</dbReference>
<dbReference type="GeneID" id="72008983"/>
<proteinExistence type="predicted"/>
<organism evidence="1 2">
    <name type="scientific">Rhodofomes roseus</name>
    <dbReference type="NCBI Taxonomy" id="34475"/>
    <lineage>
        <taxon>Eukaryota</taxon>
        <taxon>Fungi</taxon>
        <taxon>Dikarya</taxon>
        <taxon>Basidiomycota</taxon>
        <taxon>Agaricomycotina</taxon>
        <taxon>Agaricomycetes</taxon>
        <taxon>Polyporales</taxon>
        <taxon>Rhodofomes</taxon>
    </lineage>
</organism>
<evidence type="ECO:0008006" key="3">
    <source>
        <dbReference type="Google" id="ProtNLM"/>
    </source>
</evidence>
<keyword evidence="2" id="KW-1185">Reference proteome</keyword>
<evidence type="ECO:0000313" key="1">
    <source>
        <dbReference type="EMBL" id="KAH9828560.1"/>
    </source>
</evidence>